<proteinExistence type="inferred from homology"/>
<keyword evidence="4" id="KW-1185">Reference proteome</keyword>
<dbReference type="CDD" id="cd00586">
    <property type="entry name" value="4HBT"/>
    <property type="match status" value="1"/>
</dbReference>
<dbReference type="PANTHER" id="PTHR31793:SF27">
    <property type="entry name" value="NOVEL THIOESTERASE SUPERFAMILY DOMAIN AND SAPOSIN A-TYPE DOMAIN CONTAINING PROTEIN (0610012H03RIK)"/>
    <property type="match status" value="1"/>
</dbReference>
<dbReference type="SUPFAM" id="SSF54637">
    <property type="entry name" value="Thioesterase/thiol ester dehydrase-isomerase"/>
    <property type="match status" value="1"/>
</dbReference>
<dbReference type="Pfam" id="PF13279">
    <property type="entry name" value="4HBT_2"/>
    <property type="match status" value="1"/>
</dbReference>
<evidence type="ECO:0000256" key="2">
    <source>
        <dbReference type="ARBA" id="ARBA00022801"/>
    </source>
</evidence>
<comment type="similarity">
    <text evidence="1">Belongs to the 4-hydroxybenzoyl-CoA thioesterase family.</text>
</comment>
<comment type="caution">
    <text evidence="3">The sequence shown here is derived from an EMBL/GenBank/DDBJ whole genome shotgun (WGS) entry which is preliminary data.</text>
</comment>
<organism evidence="3 4">
    <name type="scientific">Halomonas llamarensis</name>
    <dbReference type="NCBI Taxonomy" id="2945104"/>
    <lineage>
        <taxon>Bacteria</taxon>
        <taxon>Pseudomonadati</taxon>
        <taxon>Pseudomonadota</taxon>
        <taxon>Gammaproteobacteria</taxon>
        <taxon>Oceanospirillales</taxon>
        <taxon>Halomonadaceae</taxon>
        <taxon>Halomonas</taxon>
    </lineage>
</organism>
<dbReference type="Gene3D" id="3.10.129.10">
    <property type="entry name" value="Hotdog Thioesterase"/>
    <property type="match status" value="1"/>
</dbReference>
<protein>
    <submittedName>
        <fullName evidence="3">Thioesterase family protein</fullName>
    </submittedName>
</protein>
<keyword evidence="2" id="KW-0378">Hydrolase</keyword>
<gene>
    <name evidence="3" type="ORF">M8006_06085</name>
</gene>
<name>A0ABT0SP44_9GAMM</name>
<evidence type="ECO:0000256" key="1">
    <source>
        <dbReference type="ARBA" id="ARBA00005953"/>
    </source>
</evidence>
<dbReference type="InterPro" id="IPR029069">
    <property type="entry name" value="HotDog_dom_sf"/>
</dbReference>
<dbReference type="InterPro" id="IPR050563">
    <property type="entry name" value="4-hydroxybenzoyl-CoA_TE"/>
</dbReference>
<dbReference type="EMBL" id="JAMJPJ010000006">
    <property type="protein sequence ID" value="MCL7929560.1"/>
    <property type="molecule type" value="Genomic_DNA"/>
</dbReference>
<accession>A0ABT0SP44</accession>
<dbReference type="RefSeq" id="WP_250080568.1">
    <property type="nucleotide sequence ID" value="NZ_JAMJPJ010000006.1"/>
</dbReference>
<sequence length="150" mass="16398">MERVTLDFPGEALIHRHPLAVRVTDMNYGRHLGHDALVSLLHEARLQALLALDLPEWDLAGYPSVVVDLAVQYQSEAHCPDMLVVETAVPMPAGKALTVYHRVLKQDSEQVVATARLNLLLIDPAQGRPVAIPEAVTQALASAQSKVSER</sequence>
<dbReference type="PANTHER" id="PTHR31793">
    <property type="entry name" value="4-HYDROXYBENZOYL-COA THIOESTERASE FAMILY MEMBER"/>
    <property type="match status" value="1"/>
</dbReference>
<reference evidence="3" key="1">
    <citation type="submission" date="2022-05" db="EMBL/GenBank/DDBJ databases">
        <title>Halomonas geminus sp. nov. and Halomonas llamarensis sp. nov. isolated from high-altitude salars of the Atacama Desert.</title>
        <authorList>
            <person name="Hintersatz C."/>
            <person name="Rojas L.A."/>
            <person name="Wei T.-S."/>
            <person name="Kutschke S."/>
            <person name="Lehmann F."/>
            <person name="Jain R."/>
            <person name="Pollmann K."/>
        </authorList>
    </citation>
    <scope>NUCLEOTIDE SEQUENCE</scope>
    <source>
        <strain evidence="3">ATCHA</strain>
    </source>
</reference>
<evidence type="ECO:0000313" key="3">
    <source>
        <dbReference type="EMBL" id="MCL7929560.1"/>
    </source>
</evidence>
<dbReference type="Proteomes" id="UP001165308">
    <property type="component" value="Unassembled WGS sequence"/>
</dbReference>
<evidence type="ECO:0000313" key="4">
    <source>
        <dbReference type="Proteomes" id="UP001165308"/>
    </source>
</evidence>